<dbReference type="PANTHER" id="PTHR11839">
    <property type="entry name" value="UDP/ADP-SUGAR PYROPHOSPHATASE"/>
    <property type="match status" value="1"/>
</dbReference>
<dbReference type="PROSITE" id="PS51462">
    <property type="entry name" value="NUDIX"/>
    <property type="match status" value="1"/>
</dbReference>
<dbReference type="SUPFAM" id="SSF55811">
    <property type="entry name" value="Nudix"/>
    <property type="match status" value="1"/>
</dbReference>
<protein>
    <submittedName>
        <fullName evidence="4">NUDIX hydrolase</fullName>
        <ecNumber evidence="4">3.6.-.-</ecNumber>
    </submittedName>
</protein>
<dbReference type="Gene3D" id="3.90.79.10">
    <property type="entry name" value="Nucleoside Triphosphate Pyrophosphohydrolase"/>
    <property type="match status" value="1"/>
</dbReference>
<accession>A0ABV5MNV5</accession>
<comment type="caution">
    <text evidence="4">The sequence shown here is derived from an EMBL/GenBank/DDBJ whole genome shotgun (WGS) entry which is preliminary data.</text>
</comment>
<organism evidence="4 5">
    <name type="scientific">Dactylosporangium vinaceum</name>
    <dbReference type="NCBI Taxonomy" id="53362"/>
    <lineage>
        <taxon>Bacteria</taxon>
        <taxon>Bacillati</taxon>
        <taxon>Actinomycetota</taxon>
        <taxon>Actinomycetes</taxon>
        <taxon>Micromonosporales</taxon>
        <taxon>Micromonosporaceae</taxon>
        <taxon>Dactylosporangium</taxon>
    </lineage>
</organism>
<keyword evidence="2 4" id="KW-0378">Hydrolase</keyword>
<dbReference type="InterPro" id="IPR015797">
    <property type="entry name" value="NUDIX_hydrolase-like_dom_sf"/>
</dbReference>
<evidence type="ECO:0000313" key="4">
    <source>
        <dbReference type="EMBL" id="MFB9450562.1"/>
    </source>
</evidence>
<evidence type="ECO:0000256" key="1">
    <source>
        <dbReference type="ARBA" id="ARBA00001946"/>
    </source>
</evidence>
<dbReference type="RefSeq" id="WP_223098607.1">
    <property type="nucleotide sequence ID" value="NZ_CP061913.1"/>
</dbReference>
<evidence type="ECO:0000313" key="5">
    <source>
        <dbReference type="Proteomes" id="UP001589608"/>
    </source>
</evidence>
<evidence type="ECO:0000259" key="3">
    <source>
        <dbReference type="PROSITE" id="PS51462"/>
    </source>
</evidence>
<dbReference type="PANTHER" id="PTHR11839:SF18">
    <property type="entry name" value="NUDIX HYDROLASE DOMAIN-CONTAINING PROTEIN"/>
    <property type="match status" value="1"/>
</dbReference>
<dbReference type="GO" id="GO:0016787">
    <property type="term" value="F:hydrolase activity"/>
    <property type="evidence" value="ECO:0007669"/>
    <property type="project" value="UniProtKB-KW"/>
</dbReference>
<dbReference type="InterPro" id="IPR000086">
    <property type="entry name" value="NUDIX_hydrolase_dom"/>
</dbReference>
<dbReference type="Pfam" id="PF00293">
    <property type="entry name" value="NUDIX"/>
    <property type="match status" value="1"/>
</dbReference>
<name>A0ABV5MNV5_9ACTN</name>
<proteinExistence type="predicted"/>
<dbReference type="PROSITE" id="PS00893">
    <property type="entry name" value="NUDIX_BOX"/>
    <property type="match status" value="1"/>
</dbReference>
<dbReference type="InterPro" id="IPR020084">
    <property type="entry name" value="NUDIX_hydrolase_CS"/>
</dbReference>
<sequence>MKDSTLVSADVLLEKPKTFVHEVLRMPDGQEIDWYYVHSTPSVMVVPVTAEGDVILVKQYRHNLKRDTLELPAGVTEEGEDPRDAALRELVEETGHVMAEGAEIQPLGPYYALPSETDKYVHFYLAAPVVSAGAPQGDTEIEKYFDMSVVVMPFDEAISALGRTIHGLETLGGLLLARQALEERR</sequence>
<reference evidence="4 5" key="1">
    <citation type="submission" date="2024-09" db="EMBL/GenBank/DDBJ databases">
        <authorList>
            <person name="Sun Q."/>
            <person name="Mori K."/>
        </authorList>
    </citation>
    <scope>NUCLEOTIDE SEQUENCE [LARGE SCALE GENOMIC DNA]</scope>
    <source>
        <strain evidence="4 5">JCM 3307</strain>
    </source>
</reference>
<dbReference type="EC" id="3.6.-.-" evidence="4"/>
<dbReference type="EMBL" id="JBHMCA010000082">
    <property type="protein sequence ID" value="MFB9450562.1"/>
    <property type="molecule type" value="Genomic_DNA"/>
</dbReference>
<keyword evidence="5" id="KW-1185">Reference proteome</keyword>
<dbReference type="CDD" id="cd03424">
    <property type="entry name" value="NUDIX_ADPRase_Nudt5_UGPPase_Nudt14"/>
    <property type="match status" value="1"/>
</dbReference>
<dbReference type="Proteomes" id="UP001589608">
    <property type="component" value="Unassembled WGS sequence"/>
</dbReference>
<feature type="domain" description="Nudix hydrolase" evidence="3">
    <location>
        <begin position="38"/>
        <end position="175"/>
    </location>
</feature>
<evidence type="ECO:0000256" key="2">
    <source>
        <dbReference type="ARBA" id="ARBA00022801"/>
    </source>
</evidence>
<comment type="cofactor">
    <cofactor evidence="1">
        <name>Mg(2+)</name>
        <dbReference type="ChEBI" id="CHEBI:18420"/>
    </cofactor>
</comment>
<gene>
    <name evidence="4" type="ORF">ACFFTR_46435</name>
</gene>